<dbReference type="Proteomes" id="UP000002498">
    <property type="component" value="Unassembled WGS sequence"/>
</dbReference>
<dbReference type="AlphaFoldDB" id="E9F3E4"/>
<dbReference type="RefSeq" id="XP_007823095.1">
    <property type="nucleotide sequence ID" value="XM_007824904.1"/>
</dbReference>
<dbReference type="OrthoDB" id="4961274at2759"/>
<organism evidence="2 3">
    <name type="scientific">Metarhizium robertsii (strain ARSEF 23 / ATCC MYA-3075)</name>
    <name type="common">Metarhizium anisopliae (strain ARSEF 23)</name>
    <dbReference type="NCBI Taxonomy" id="655844"/>
    <lineage>
        <taxon>Eukaryota</taxon>
        <taxon>Fungi</taxon>
        <taxon>Dikarya</taxon>
        <taxon>Ascomycota</taxon>
        <taxon>Pezizomycotina</taxon>
        <taxon>Sordariomycetes</taxon>
        <taxon>Hypocreomycetidae</taxon>
        <taxon>Hypocreales</taxon>
        <taxon>Clavicipitaceae</taxon>
        <taxon>Metarhizium</taxon>
    </lineage>
</organism>
<proteinExistence type="predicted"/>
<name>E9F3E4_METRA</name>
<dbReference type="EMBL" id="ADNJ02000005">
    <property type="protein sequence ID" value="EFY97681.1"/>
    <property type="molecule type" value="Genomic_DNA"/>
</dbReference>
<evidence type="ECO:0000256" key="1">
    <source>
        <dbReference type="SAM" id="MobiDB-lite"/>
    </source>
</evidence>
<evidence type="ECO:0000313" key="3">
    <source>
        <dbReference type="Proteomes" id="UP000002498"/>
    </source>
</evidence>
<gene>
    <name evidence="2" type="ORF">MAA_06906</name>
</gene>
<feature type="region of interest" description="Disordered" evidence="1">
    <location>
        <begin position="472"/>
        <end position="494"/>
    </location>
</feature>
<keyword evidence="3" id="KW-1185">Reference proteome</keyword>
<reference evidence="2 3" key="1">
    <citation type="journal article" date="2011" name="PLoS Genet.">
        <title>Genome sequencing and comparative transcriptomics of the model entomopathogenic fungi Metarhizium anisopliae and M. acridum.</title>
        <authorList>
            <person name="Gao Q."/>
            <person name="Jin K."/>
            <person name="Ying S.H."/>
            <person name="Zhang Y."/>
            <person name="Xiao G."/>
            <person name="Shang Y."/>
            <person name="Duan Z."/>
            <person name="Hu X."/>
            <person name="Xie X.Q."/>
            <person name="Zhou G."/>
            <person name="Peng G."/>
            <person name="Luo Z."/>
            <person name="Huang W."/>
            <person name="Wang B."/>
            <person name="Fang W."/>
            <person name="Wang S."/>
            <person name="Zhong Y."/>
            <person name="Ma L.J."/>
            <person name="St Leger R.J."/>
            <person name="Zhao G.P."/>
            <person name="Pei Y."/>
            <person name="Feng M.G."/>
            <person name="Xia Y."/>
            <person name="Wang C."/>
        </authorList>
    </citation>
    <scope>NUCLEOTIDE SEQUENCE [LARGE SCALE GENOMIC DNA]</scope>
    <source>
        <strain evidence="3">ARSEF 23 / ATCC MYA-3075</strain>
    </source>
</reference>
<dbReference type="KEGG" id="maj:MAA_06906"/>
<protein>
    <submittedName>
        <fullName evidence="2">Uncharacterized protein</fullName>
    </submittedName>
</protein>
<sequence length="494" mass="54223">MAPAHPLAKYWAVLVGINFYGGAEDLEGCLHHVWAMKQYLQTDIAALTGQPDLSPSDHSDVDAGIPSGTSEVSRVLAAANANALRAEDQRLCLDAGLAHGVHPNDEYAVYPLGSDSQRMCDKGLDATNQSDIDILATVRVENVGPLTSEVVTTGQERTKQGHADCWIAKPLTAPSRQKVSVRLAASAHKLLNHIQQTRGSDGQRWLRLCIKDEQEACMFNLAVNDRQEYEMLDGTLPRIRSLPTVPIDTPDAEHHDLATLQHLAEFKYAEGIENRLPNSSLEASFSLLSSADGKAPDTSAVHDIEHGGIWRLALENHSESPLYMAIFNLAASWKISNLLSSAGDNAFRVMQPRGEEELRMEMKVPDWLQRLGGWHCEDVIKVFVTSKPTSFPSLIPPEIALHAQHRGGVYGSGDALSIALALLKLDKMAIKPLVAKMTMINLAVRLPTRWQTTTGARRRMAMNGARRIRTTRPIDDGEKTCTFGSREGRRLSGV</sequence>
<accession>E9F3E4</accession>
<evidence type="ECO:0000313" key="2">
    <source>
        <dbReference type="EMBL" id="EFY97681.1"/>
    </source>
</evidence>
<comment type="caution">
    <text evidence="2">The sequence shown here is derived from an EMBL/GenBank/DDBJ whole genome shotgun (WGS) entry which is preliminary data.</text>
</comment>
<dbReference type="GeneID" id="19261192"/>
<dbReference type="HOGENOM" id="CLU_552172_0_0_1"/>
<reference evidence="2 3" key="2">
    <citation type="journal article" date="2014" name="Proc. Natl. Acad. Sci. U.S.A.">
        <title>Trajectory and genomic determinants of fungal-pathogen speciation and host adaptation.</title>
        <authorList>
            <person name="Hu X."/>
            <person name="Xiao G."/>
            <person name="Zheng P."/>
            <person name="Shang Y."/>
            <person name="Su Y."/>
            <person name="Zhang X."/>
            <person name="Liu X."/>
            <person name="Zhan S."/>
            <person name="St Leger R.J."/>
            <person name="Wang C."/>
        </authorList>
    </citation>
    <scope>GENOME REANNOTATION</scope>
    <source>
        <strain evidence="3">ARSEF 23 / ATCC MYA-3075</strain>
    </source>
</reference>